<dbReference type="Proteomes" id="UP000000467">
    <property type="component" value="Chromosome"/>
</dbReference>
<dbReference type="SUPFAM" id="SSF52540">
    <property type="entry name" value="P-loop containing nucleoside triphosphate hydrolases"/>
    <property type="match status" value="1"/>
</dbReference>
<dbReference type="SUPFAM" id="SSF50331">
    <property type="entry name" value="MOP-like"/>
    <property type="match status" value="1"/>
</dbReference>
<dbReference type="Pfam" id="PF00005">
    <property type="entry name" value="ABC_tran"/>
    <property type="match status" value="1"/>
</dbReference>
<dbReference type="InterPro" id="IPR013611">
    <property type="entry name" value="Transp-assoc_OB_typ2"/>
</dbReference>
<dbReference type="PANTHER" id="PTHR42781:SF4">
    <property type="entry name" value="SPERMIDINE_PUTRESCINE IMPORT ATP-BINDING PROTEIN POTA"/>
    <property type="match status" value="1"/>
</dbReference>
<sequence length="354" mass="39365">MRMNAGYLRLCGISRKIGNFELRNISLGVERGEYFVILGPSGAGKTLLLETIAGLQRVDEGETWIGEINITHWPPEKRQFGFVYQDCALFPHLNVKDNIAFGLKVRRLYSRIVQKELDDIVDLLGISHLLERYPATLSGGEKQRVALARALVMKPRVLLLDEPLSALDVPMREALRDELKRLHRLTGMLMIHVTHDFTEAMLLADRAAVIVDGALAQVGYPDEIFNRPQSRAVAEFVGTQNVFQSKVINQNGKKFVQFGKSQLAVETDLEGTVNFSFRPEDVVLSSSRHPVNCLRGVVDFIARQGLFTRVVVEVEGVGVVALLASNNGSMYALNPGTPVFCVIPPEVINVFPDK</sequence>
<dbReference type="GO" id="GO:0015418">
    <property type="term" value="F:ABC-type quaternary ammonium compound transporting activity"/>
    <property type="evidence" value="ECO:0007669"/>
    <property type="project" value="UniProtKB-EC"/>
</dbReference>
<evidence type="ECO:0000256" key="1">
    <source>
        <dbReference type="ARBA" id="ARBA00022448"/>
    </source>
</evidence>
<keyword evidence="2" id="KW-0547">Nucleotide-binding</keyword>
<dbReference type="PANTHER" id="PTHR42781">
    <property type="entry name" value="SPERMIDINE/PUTRESCINE IMPORT ATP-BINDING PROTEIN POTA"/>
    <property type="match status" value="1"/>
</dbReference>
<dbReference type="HOGENOM" id="CLU_000604_1_1_9"/>
<evidence type="ECO:0000313" key="7">
    <source>
        <dbReference type="Proteomes" id="UP000000467"/>
    </source>
</evidence>
<dbReference type="Gene3D" id="3.40.50.300">
    <property type="entry name" value="P-loop containing nucleotide triphosphate hydrolases"/>
    <property type="match status" value="1"/>
</dbReference>
<keyword evidence="3 6" id="KW-0067">ATP-binding</keyword>
<name>K4LEL1_THEPS</name>
<evidence type="ECO:0000256" key="4">
    <source>
        <dbReference type="ARBA" id="ARBA00066388"/>
    </source>
</evidence>
<evidence type="ECO:0000259" key="5">
    <source>
        <dbReference type="PROSITE" id="PS50893"/>
    </source>
</evidence>
<dbReference type="InterPro" id="IPR050093">
    <property type="entry name" value="ABC_SmlMolc_Importer"/>
</dbReference>
<keyword evidence="1" id="KW-0813">Transport</keyword>
<gene>
    <name evidence="6" type="primary">wtpC</name>
    <name evidence="6" type="ordered locus">Tph_c01620</name>
</gene>
<reference evidence="6 7" key="1">
    <citation type="journal article" date="2012" name="BMC Genomics">
        <title>Genome-guided analysis of physiological and morphological traits of the fermentative acetate oxidizer Thermacetogenium phaeum.</title>
        <authorList>
            <person name="Oehler D."/>
            <person name="Poehlein A."/>
            <person name="Leimbach A."/>
            <person name="Muller N."/>
            <person name="Daniel R."/>
            <person name="Gottschalk G."/>
            <person name="Schink B."/>
        </authorList>
    </citation>
    <scope>NUCLEOTIDE SEQUENCE [LARGE SCALE GENOMIC DNA]</scope>
    <source>
        <strain evidence="7">ATCC BAA-254 / DSM 26808 / PB</strain>
    </source>
</reference>
<dbReference type="Gene3D" id="2.40.50.100">
    <property type="match status" value="1"/>
</dbReference>
<dbReference type="Pfam" id="PF08402">
    <property type="entry name" value="TOBE_2"/>
    <property type="match status" value="1"/>
</dbReference>
<dbReference type="GO" id="GO:0043190">
    <property type="term" value="C:ATP-binding cassette (ABC) transporter complex"/>
    <property type="evidence" value="ECO:0007669"/>
    <property type="project" value="InterPro"/>
</dbReference>
<evidence type="ECO:0000256" key="2">
    <source>
        <dbReference type="ARBA" id="ARBA00022741"/>
    </source>
</evidence>
<evidence type="ECO:0000313" key="6">
    <source>
        <dbReference type="EMBL" id="AFV10410.1"/>
    </source>
</evidence>
<dbReference type="STRING" id="1089553.Tph_c01620"/>
<proteinExistence type="predicted"/>
<dbReference type="PROSITE" id="PS00211">
    <property type="entry name" value="ABC_TRANSPORTER_1"/>
    <property type="match status" value="1"/>
</dbReference>
<dbReference type="InterPro" id="IPR003593">
    <property type="entry name" value="AAA+_ATPase"/>
</dbReference>
<dbReference type="eggNOG" id="COG3842">
    <property type="taxonomic scope" value="Bacteria"/>
</dbReference>
<dbReference type="SMART" id="SM00382">
    <property type="entry name" value="AAA"/>
    <property type="match status" value="1"/>
</dbReference>
<dbReference type="GO" id="GO:0005524">
    <property type="term" value="F:ATP binding"/>
    <property type="evidence" value="ECO:0007669"/>
    <property type="project" value="UniProtKB-KW"/>
</dbReference>
<dbReference type="EC" id="7.6.2.9" evidence="4"/>
<keyword evidence="7" id="KW-1185">Reference proteome</keyword>
<keyword evidence="6" id="KW-0378">Hydrolase</keyword>
<dbReference type="InterPro" id="IPR017871">
    <property type="entry name" value="ABC_transporter-like_CS"/>
</dbReference>
<dbReference type="FunFam" id="3.40.50.300:FF:000425">
    <property type="entry name" value="Probable ABC transporter, ATP-binding subunit"/>
    <property type="match status" value="1"/>
</dbReference>
<evidence type="ECO:0000256" key="3">
    <source>
        <dbReference type="ARBA" id="ARBA00022840"/>
    </source>
</evidence>
<protein>
    <recommendedName>
        <fullName evidence="4">ABC-type quaternary amine transporter</fullName>
        <ecNumber evidence="4">7.6.2.9</ecNumber>
    </recommendedName>
</protein>
<organism evidence="6 7">
    <name type="scientific">Thermacetogenium phaeum (strain ATCC BAA-254 / DSM 26808 / PB)</name>
    <dbReference type="NCBI Taxonomy" id="1089553"/>
    <lineage>
        <taxon>Bacteria</taxon>
        <taxon>Bacillati</taxon>
        <taxon>Bacillota</taxon>
        <taxon>Clostridia</taxon>
        <taxon>Thermoanaerobacterales</taxon>
        <taxon>Thermoanaerobacteraceae</taxon>
        <taxon>Thermacetogenium</taxon>
    </lineage>
</organism>
<feature type="domain" description="ABC transporter" evidence="5">
    <location>
        <begin position="1"/>
        <end position="237"/>
    </location>
</feature>
<dbReference type="InterPro" id="IPR027417">
    <property type="entry name" value="P-loop_NTPase"/>
</dbReference>
<accession>K4LEL1</accession>
<dbReference type="InterPro" id="IPR003439">
    <property type="entry name" value="ABC_transporter-like_ATP-bd"/>
</dbReference>
<dbReference type="GO" id="GO:0016887">
    <property type="term" value="F:ATP hydrolysis activity"/>
    <property type="evidence" value="ECO:0007669"/>
    <property type="project" value="InterPro"/>
</dbReference>
<dbReference type="InterPro" id="IPR008995">
    <property type="entry name" value="Mo/tungstate-bd_C_term_dom"/>
</dbReference>
<dbReference type="AlphaFoldDB" id="K4LEL1"/>
<dbReference type="KEGG" id="tpz:Tph_c01620"/>
<dbReference type="EMBL" id="CP003732">
    <property type="protein sequence ID" value="AFV10410.1"/>
    <property type="molecule type" value="Genomic_DNA"/>
</dbReference>
<dbReference type="PROSITE" id="PS50893">
    <property type="entry name" value="ABC_TRANSPORTER_2"/>
    <property type="match status" value="1"/>
</dbReference>